<dbReference type="SUPFAM" id="SSF56300">
    <property type="entry name" value="Metallo-dependent phosphatases"/>
    <property type="match status" value="1"/>
</dbReference>
<dbReference type="Pfam" id="PF16656">
    <property type="entry name" value="Pur_ac_phosph_N"/>
    <property type="match status" value="1"/>
</dbReference>
<comment type="caution">
    <text evidence="7">The sequence shown here is derived from an EMBL/GenBank/DDBJ whole genome shotgun (WGS) entry which is preliminary data.</text>
</comment>
<dbReference type="Gene3D" id="3.60.21.10">
    <property type="match status" value="1"/>
</dbReference>
<organism evidence="7 8">
    <name type="scientific">Ranatra chinensis</name>
    <dbReference type="NCBI Taxonomy" id="642074"/>
    <lineage>
        <taxon>Eukaryota</taxon>
        <taxon>Metazoa</taxon>
        <taxon>Ecdysozoa</taxon>
        <taxon>Arthropoda</taxon>
        <taxon>Hexapoda</taxon>
        <taxon>Insecta</taxon>
        <taxon>Pterygota</taxon>
        <taxon>Neoptera</taxon>
        <taxon>Paraneoptera</taxon>
        <taxon>Hemiptera</taxon>
        <taxon>Heteroptera</taxon>
        <taxon>Panheteroptera</taxon>
        <taxon>Nepomorpha</taxon>
        <taxon>Nepidae</taxon>
        <taxon>Ranatrinae</taxon>
        <taxon>Ranatra</taxon>
    </lineage>
</organism>
<dbReference type="InterPro" id="IPR025733">
    <property type="entry name" value="PAPs_C"/>
</dbReference>
<evidence type="ECO:0000256" key="2">
    <source>
        <dbReference type="ARBA" id="ARBA00023180"/>
    </source>
</evidence>
<dbReference type="PANTHER" id="PTHR45867">
    <property type="entry name" value="PURPLE ACID PHOSPHATASE"/>
    <property type="match status" value="1"/>
</dbReference>
<dbReference type="Pfam" id="PF14008">
    <property type="entry name" value="Metallophos_C"/>
    <property type="match status" value="1"/>
</dbReference>
<proteinExistence type="inferred from homology"/>
<reference evidence="7 8" key="1">
    <citation type="submission" date="2024-07" db="EMBL/GenBank/DDBJ databases">
        <title>Chromosome-level genome assembly of the water stick insect Ranatra chinensis (Heteroptera: Nepidae).</title>
        <authorList>
            <person name="Liu X."/>
        </authorList>
    </citation>
    <scope>NUCLEOTIDE SEQUENCE [LARGE SCALE GENOMIC DNA]</scope>
    <source>
        <strain evidence="7">Cailab_2021Rc</strain>
        <tissue evidence="7">Muscle</tissue>
    </source>
</reference>
<evidence type="ECO:0000259" key="4">
    <source>
        <dbReference type="Pfam" id="PF00149"/>
    </source>
</evidence>
<feature type="domain" description="Purple acid phosphatase N-terminal" evidence="6">
    <location>
        <begin position="14"/>
        <end position="97"/>
    </location>
</feature>
<feature type="domain" description="Purple acid phosphatase C-terminal" evidence="5">
    <location>
        <begin position="337"/>
        <end position="398"/>
    </location>
</feature>
<keyword evidence="3" id="KW-0378">Hydrolase</keyword>
<dbReference type="AlphaFoldDB" id="A0ABD0YRL6"/>
<keyword evidence="8" id="KW-1185">Reference proteome</keyword>
<dbReference type="EC" id="3.1.3.2" evidence="3"/>
<name>A0ABD0YRL6_9HEMI</name>
<keyword evidence="2" id="KW-0325">Glycoprotein</keyword>
<dbReference type="SUPFAM" id="SSF49363">
    <property type="entry name" value="Purple acid phosphatase, N-terminal domain"/>
    <property type="match status" value="1"/>
</dbReference>
<comment type="catalytic activity">
    <reaction evidence="3">
        <text>a phosphate monoester + H2O = an alcohol + phosphate</text>
        <dbReference type="Rhea" id="RHEA:15017"/>
        <dbReference type="ChEBI" id="CHEBI:15377"/>
        <dbReference type="ChEBI" id="CHEBI:30879"/>
        <dbReference type="ChEBI" id="CHEBI:43474"/>
        <dbReference type="ChEBI" id="CHEBI:67140"/>
        <dbReference type="EC" id="3.1.3.2"/>
    </reaction>
</comment>
<evidence type="ECO:0000313" key="8">
    <source>
        <dbReference type="Proteomes" id="UP001558652"/>
    </source>
</evidence>
<dbReference type="Pfam" id="PF00149">
    <property type="entry name" value="Metallophos"/>
    <property type="match status" value="1"/>
</dbReference>
<dbReference type="InterPro" id="IPR004843">
    <property type="entry name" value="Calcineurin-like_PHP"/>
</dbReference>
<evidence type="ECO:0000313" key="7">
    <source>
        <dbReference type="EMBL" id="KAL1138630.1"/>
    </source>
</evidence>
<dbReference type="CDD" id="cd00839">
    <property type="entry name" value="MPP_PAPs"/>
    <property type="match status" value="1"/>
</dbReference>
<dbReference type="GO" id="GO:0003993">
    <property type="term" value="F:acid phosphatase activity"/>
    <property type="evidence" value="ECO:0007669"/>
    <property type="project" value="UniProtKB-EC"/>
</dbReference>
<protein>
    <recommendedName>
        <fullName evidence="3">Purple acid phosphatase</fullName>
        <ecNumber evidence="3">3.1.3.2</ecNumber>
    </recommendedName>
</protein>
<evidence type="ECO:0000256" key="1">
    <source>
        <dbReference type="ARBA" id="ARBA00022729"/>
    </source>
</evidence>
<dbReference type="EMBL" id="JBFDAA010000003">
    <property type="protein sequence ID" value="KAL1138630.1"/>
    <property type="molecule type" value="Genomic_DNA"/>
</dbReference>
<dbReference type="InterPro" id="IPR041792">
    <property type="entry name" value="MPP_PAP"/>
</dbReference>
<accession>A0ABD0YRL6</accession>
<dbReference type="Proteomes" id="UP001558652">
    <property type="component" value="Unassembled WGS sequence"/>
</dbReference>
<keyword evidence="1" id="KW-0732">Signal</keyword>
<sequence length="412" mass="48186">MSSVLNTRVPLFVSENVSEIVVTWSTWNETIYSIVEYGIDKFSHSAHGESKLFVDGGPEKRKQFIHRVRLTNLLPRQKYVYHCGSEFGWSEQYWFFTADSTVNWSPKLAVFGDMGNINARSLPYLQEEAQKHMYDAILHVGDLAYDMRDENGQVGDQFMRQIAPVAGYVPYMVCPGNHEEAFNFSHYRERFSMPGPHENLMYSFNLGPVHFISINTEAYYFVEYGLKLLVLQHMWLEKDLQEANLPKNRAERPWIITYGHRPMYCSDDDGDDCTRYSSRVRVGLPIFHWFGLEKLFYKYGVDLEIWAHEHSYERLWPVYNHEIKNGSYKEPYRNPKAPVHIISGSAGCQENTDPFIKNPQPWSAFRSSDYGYARLQIFNASHLYMEQVSVNKKGKVIDNMWLIKDKHGPYEE</sequence>
<gene>
    <name evidence="7" type="ORF">AAG570_008693</name>
</gene>
<dbReference type="InterPro" id="IPR015914">
    <property type="entry name" value="PAPs_N"/>
</dbReference>
<dbReference type="InterPro" id="IPR008963">
    <property type="entry name" value="Purple_acid_Pase-like_N"/>
</dbReference>
<evidence type="ECO:0000259" key="5">
    <source>
        <dbReference type="Pfam" id="PF14008"/>
    </source>
</evidence>
<evidence type="ECO:0000259" key="6">
    <source>
        <dbReference type="Pfam" id="PF16656"/>
    </source>
</evidence>
<feature type="domain" description="Calcineurin-like phosphoesterase" evidence="4">
    <location>
        <begin position="107"/>
        <end position="312"/>
    </location>
</feature>
<comment type="similarity">
    <text evidence="3">Belongs to the metallophosphoesterase superfamily. Purple acid phosphatase family.</text>
</comment>
<evidence type="ECO:0000256" key="3">
    <source>
        <dbReference type="RuleBase" id="RU361203"/>
    </source>
</evidence>
<dbReference type="Gene3D" id="2.60.40.380">
    <property type="entry name" value="Purple acid phosphatase-like, N-terminal"/>
    <property type="match status" value="1"/>
</dbReference>
<dbReference type="InterPro" id="IPR029052">
    <property type="entry name" value="Metallo-depent_PP-like"/>
</dbReference>
<dbReference type="PANTHER" id="PTHR45867:SF3">
    <property type="entry name" value="ACID PHOSPHATASE TYPE 7"/>
    <property type="match status" value="1"/>
</dbReference>